<dbReference type="CDD" id="cd17546">
    <property type="entry name" value="REC_hyHK_CKI1_RcsC-like"/>
    <property type="match status" value="1"/>
</dbReference>
<dbReference type="PROSITE" id="PS50110">
    <property type="entry name" value="RESPONSE_REGULATORY"/>
    <property type="match status" value="1"/>
</dbReference>
<dbReference type="Proteomes" id="UP000461162">
    <property type="component" value="Unassembled WGS sequence"/>
</dbReference>
<sequence>MRALIVEDTLINREFLKLILSAFGECHEADCGEQALDLFAGALDATPFDIVFMDVMLPGMDGLETLERMRRLEQGRGVPAARRVKVIVTSALDEGEGALGAEARGATGCIAKPVCQAVVERELRRLGLID</sequence>
<dbReference type="Pfam" id="PF00072">
    <property type="entry name" value="Response_reg"/>
    <property type="match status" value="1"/>
</dbReference>
<dbReference type="PANTHER" id="PTHR43228:SF1">
    <property type="entry name" value="TWO-COMPONENT RESPONSE REGULATOR ARR22"/>
    <property type="match status" value="1"/>
</dbReference>
<gene>
    <name evidence="3" type="ORF">GKC30_00435</name>
</gene>
<dbReference type="GO" id="GO:0000160">
    <property type="term" value="P:phosphorelay signal transduction system"/>
    <property type="evidence" value="ECO:0007669"/>
    <property type="project" value="InterPro"/>
</dbReference>
<proteinExistence type="predicted"/>
<dbReference type="InterPro" id="IPR052048">
    <property type="entry name" value="ST_Response_Regulator"/>
</dbReference>
<reference evidence="3 4" key="1">
    <citation type="submission" date="2019-11" db="EMBL/GenBank/DDBJ databases">
        <title>Pseudodesulfovibrio alkaliphilus, sp. nov., an alkaliphilic sulfate-reducing bacteria from mud volcano of Taman peninsula, Russia.</title>
        <authorList>
            <person name="Frolova A."/>
            <person name="Merkel A.Y."/>
            <person name="Slobodkin A.I."/>
        </authorList>
    </citation>
    <scope>NUCLEOTIDE SEQUENCE [LARGE SCALE GENOMIC DNA]</scope>
    <source>
        <strain evidence="3 4">F-1</strain>
    </source>
</reference>
<dbReference type="InterPro" id="IPR011006">
    <property type="entry name" value="CheY-like_superfamily"/>
</dbReference>
<dbReference type="Gene3D" id="3.40.50.2300">
    <property type="match status" value="1"/>
</dbReference>
<dbReference type="SUPFAM" id="SSF52172">
    <property type="entry name" value="CheY-like"/>
    <property type="match status" value="1"/>
</dbReference>
<dbReference type="EMBL" id="WODC01000001">
    <property type="protein sequence ID" value="MUM76097.1"/>
    <property type="molecule type" value="Genomic_DNA"/>
</dbReference>
<keyword evidence="1" id="KW-0597">Phosphoprotein</keyword>
<organism evidence="3 4">
    <name type="scientific">Pseudodesulfovibrio alkaliphilus</name>
    <dbReference type="NCBI Taxonomy" id="2661613"/>
    <lineage>
        <taxon>Bacteria</taxon>
        <taxon>Pseudomonadati</taxon>
        <taxon>Thermodesulfobacteriota</taxon>
        <taxon>Desulfovibrionia</taxon>
        <taxon>Desulfovibrionales</taxon>
        <taxon>Desulfovibrionaceae</taxon>
    </lineage>
</organism>
<feature type="domain" description="Response regulatory" evidence="2">
    <location>
        <begin position="2"/>
        <end position="127"/>
    </location>
</feature>
<comment type="caution">
    <text evidence="3">The sequence shown here is derived from an EMBL/GenBank/DDBJ whole genome shotgun (WGS) entry which is preliminary data.</text>
</comment>
<dbReference type="InterPro" id="IPR001789">
    <property type="entry name" value="Sig_transdc_resp-reg_receiver"/>
</dbReference>
<protein>
    <submittedName>
        <fullName evidence="3">Response regulator</fullName>
    </submittedName>
</protein>
<dbReference type="AlphaFoldDB" id="A0A7K1KJ45"/>
<keyword evidence="4" id="KW-1185">Reference proteome</keyword>
<dbReference type="PANTHER" id="PTHR43228">
    <property type="entry name" value="TWO-COMPONENT RESPONSE REGULATOR"/>
    <property type="match status" value="1"/>
</dbReference>
<feature type="modified residue" description="4-aspartylphosphate" evidence="1">
    <location>
        <position position="54"/>
    </location>
</feature>
<evidence type="ECO:0000313" key="3">
    <source>
        <dbReference type="EMBL" id="MUM76097.1"/>
    </source>
</evidence>
<evidence type="ECO:0000256" key="1">
    <source>
        <dbReference type="PROSITE-ProRule" id="PRU00169"/>
    </source>
</evidence>
<dbReference type="RefSeq" id="WP_155931451.1">
    <property type="nucleotide sequence ID" value="NZ_WODC01000001.1"/>
</dbReference>
<name>A0A7K1KJ45_9BACT</name>
<evidence type="ECO:0000313" key="4">
    <source>
        <dbReference type="Proteomes" id="UP000461162"/>
    </source>
</evidence>
<accession>A0A7K1KJ45</accession>
<evidence type="ECO:0000259" key="2">
    <source>
        <dbReference type="PROSITE" id="PS50110"/>
    </source>
</evidence>
<dbReference type="SMART" id="SM00448">
    <property type="entry name" value="REC"/>
    <property type="match status" value="1"/>
</dbReference>